<dbReference type="PANTHER" id="PTHR43004:SF19">
    <property type="entry name" value="BINDING MONOOXYGENASE, PUTATIVE (JCVI)-RELATED"/>
    <property type="match status" value="1"/>
</dbReference>
<dbReference type="Pfam" id="PF01494">
    <property type="entry name" value="FAD_binding_3"/>
    <property type="match status" value="1"/>
</dbReference>
<dbReference type="Gene3D" id="3.30.70.2450">
    <property type="match status" value="1"/>
</dbReference>
<dbReference type="Pfam" id="PF22998">
    <property type="entry name" value="GNAT_LYC1-like"/>
    <property type="match status" value="1"/>
</dbReference>
<dbReference type="STRING" id="1077348.A0A2G8S1E1"/>
<evidence type="ECO:0000256" key="4">
    <source>
        <dbReference type="ARBA" id="ARBA00023002"/>
    </source>
</evidence>
<accession>A0A2G8S1E1</accession>
<comment type="cofactor">
    <cofactor evidence="1">
        <name>FAD</name>
        <dbReference type="ChEBI" id="CHEBI:57692"/>
    </cofactor>
</comment>
<dbReference type="PRINTS" id="PR00420">
    <property type="entry name" value="RNGMNOXGNASE"/>
</dbReference>
<dbReference type="SUPFAM" id="SSF51905">
    <property type="entry name" value="FAD/NAD(P)-binding domain"/>
    <property type="match status" value="1"/>
</dbReference>
<sequence length="863" mass="95404">MPSPVLVVGGGPSGLTAALSLAQHGVPVRIIDKADAFNVESRAHALQPRTLEVFIFLGVHRDVLNLSRTVPPMREYKLPGGTEVARTWKILEKLEPSPGRPLREALSLGQCFTESILRDHLGRYGVQVELGTELVDIQQGTETVTATVKRHRQGGSEEIEDIQAAYIIGGDGGKGRTRKLIGATFEGQTKDSDGQVFTDVKIEGLSIHYWHIWSGPGKFTILARPVSDAGSTFNVSVIGQNFDPVDLLDRQKFKEFFHKKSGRLDLVFKDMKSLSYWKPNMRVVNKLSEGRVFLVGDAAHIHSNAGGQGMNASIQDSFNLAWKVALAYKGQAAEDLLSTYHIERLPVVAQILAANSHLYTHLVQKKSSDVEIEATPRANKDGFLRWRNDALFQLDVNYRWSPIVMDEPARDKKDEDDLKARAYQGYPGEGVRAGDRAPDAPALLRTDGTETSLFSIFKPYIHTALAFSPCGVDTAAALGLTETYSADILQVVRLKRHGVVGPVEAGNDTSTCYDPNGTALVASSQTGSTTSEVQEVTAYGVASVFTPSRNRKKGYARHMMRLLHWVLARRSALPPTFPKEWGTPPDQKMLQSAGVANAQFSVLYSDIGSEFYRSSGLDALSHNGWCVAGSTETSWTFDTEASPSSPPQSSDATTPSHNVKHLTQDEVTALYDYDADWIRDDLSRPSATGSDASQALRATRFTFLPHKGVGGFNISRTVQFAPDLQPLMPLSRWGVVVLPQSVSTLPDALASYGPDFEAKAAKALSFVSWTFDTGRKQKTLVVTRLRADEDTFPLLLEEMKAVAREEKVRKIGFWYLHPQLRSIAEAKGWKTAEREDHLSAVKWYGDEREEELEWVYNEKFCWC</sequence>
<feature type="region of interest" description="Disordered" evidence="5">
    <location>
        <begin position="636"/>
        <end position="661"/>
    </location>
</feature>
<dbReference type="GO" id="GO:0071949">
    <property type="term" value="F:FAD binding"/>
    <property type="evidence" value="ECO:0007669"/>
    <property type="project" value="InterPro"/>
</dbReference>
<dbReference type="PANTHER" id="PTHR43004">
    <property type="entry name" value="TRK SYSTEM POTASSIUM UPTAKE PROTEIN"/>
    <property type="match status" value="1"/>
</dbReference>
<dbReference type="EMBL" id="AYKW01000034">
    <property type="protein sequence ID" value="PIL27593.1"/>
    <property type="molecule type" value="Genomic_DNA"/>
</dbReference>
<dbReference type="Proteomes" id="UP000230002">
    <property type="component" value="Unassembled WGS sequence"/>
</dbReference>
<proteinExistence type="predicted"/>
<evidence type="ECO:0000256" key="2">
    <source>
        <dbReference type="ARBA" id="ARBA00022630"/>
    </source>
</evidence>
<evidence type="ECO:0000259" key="7">
    <source>
        <dbReference type="Pfam" id="PF22998"/>
    </source>
</evidence>
<name>A0A2G8S1E1_9APHY</name>
<keyword evidence="9" id="KW-1185">Reference proteome</keyword>
<feature type="domain" description="FAD-binding" evidence="6">
    <location>
        <begin position="4"/>
        <end position="353"/>
    </location>
</feature>
<keyword evidence="3" id="KW-0274">FAD</keyword>
<dbReference type="InterPro" id="IPR050641">
    <property type="entry name" value="RIFMO-like"/>
</dbReference>
<dbReference type="OrthoDB" id="2020070at2759"/>
<organism evidence="8 9">
    <name type="scientific">Ganoderma sinense ZZ0214-1</name>
    <dbReference type="NCBI Taxonomy" id="1077348"/>
    <lineage>
        <taxon>Eukaryota</taxon>
        <taxon>Fungi</taxon>
        <taxon>Dikarya</taxon>
        <taxon>Basidiomycota</taxon>
        <taxon>Agaricomycotina</taxon>
        <taxon>Agaricomycetes</taxon>
        <taxon>Polyporales</taxon>
        <taxon>Polyporaceae</taxon>
        <taxon>Ganoderma</taxon>
    </lineage>
</organism>
<keyword evidence="2" id="KW-0285">Flavoprotein</keyword>
<evidence type="ECO:0000259" key="6">
    <source>
        <dbReference type="Pfam" id="PF01494"/>
    </source>
</evidence>
<dbReference type="Gene3D" id="3.50.50.60">
    <property type="entry name" value="FAD/NAD(P)-binding domain"/>
    <property type="match status" value="1"/>
</dbReference>
<protein>
    <submittedName>
        <fullName evidence="8">Uncharacterized protein</fullName>
    </submittedName>
</protein>
<evidence type="ECO:0000256" key="3">
    <source>
        <dbReference type="ARBA" id="ARBA00022827"/>
    </source>
</evidence>
<feature type="domain" description="LYC1 C-terminal" evidence="7">
    <location>
        <begin position="647"/>
        <end position="863"/>
    </location>
</feature>
<keyword evidence="4" id="KW-0560">Oxidoreductase</keyword>
<evidence type="ECO:0000313" key="9">
    <source>
        <dbReference type="Proteomes" id="UP000230002"/>
    </source>
</evidence>
<reference evidence="8 9" key="1">
    <citation type="journal article" date="2015" name="Sci. Rep.">
        <title>Chromosome-level genome map provides insights into diverse defense mechanisms in the medicinal fungus Ganoderma sinense.</title>
        <authorList>
            <person name="Zhu Y."/>
            <person name="Xu J."/>
            <person name="Sun C."/>
            <person name="Zhou S."/>
            <person name="Xu H."/>
            <person name="Nelson D.R."/>
            <person name="Qian J."/>
            <person name="Song J."/>
            <person name="Luo H."/>
            <person name="Xiang L."/>
            <person name="Li Y."/>
            <person name="Xu Z."/>
            <person name="Ji A."/>
            <person name="Wang L."/>
            <person name="Lu S."/>
            <person name="Hayward A."/>
            <person name="Sun W."/>
            <person name="Li X."/>
            <person name="Schwartz D.C."/>
            <person name="Wang Y."/>
            <person name="Chen S."/>
        </authorList>
    </citation>
    <scope>NUCLEOTIDE SEQUENCE [LARGE SCALE GENOMIC DNA]</scope>
    <source>
        <strain evidence="8 9">ZZ0214-1</strain>
    </source>
</reference>
<evidence type="ECO:0000256" key="5">
    <source>
        <dbReference type="SAM" id="MobiDB-lite"/>
    </source>
</evidence>
<dbReference type="InterPro" id="IPR002938">
    <property type="entry name" value="FAD-bd"/>
</dbReference>
<dbReference type="GO" id="GO:0016709">
    <property type="term" value="F:oxidoreductase activity, acting on paired donors, with incorporation or reduction of molecular oxygen, NAD(P)H as one donor, and incorporation of one atom of oxygen"/>
    <property type="evidence" value="ECO:0007669"/>
    <property type="project" value="UniProtKB-ARBA"/>
</dbReference>
<comment type="caution">
    <text evidence="8">The sequence shown here is derived from an EMBL/GenBank/DDBJ whole genome shotgun (WGS) entry which is preliminary data.</text>
</comment>
<evidence type="ECO:0000256" key="1">
    <source>
        <dbReference type="ARBA" id="ARBA00001974"/>
    </source>
</evidence>
<dbReference type="InterPro" id="IPR036188">
    <property type="entry name" value="FAD/NAD-bd_sf"/>
</dbReference>
<dbReference type="InterPro" id="IPR055100">
    <property type="entry name" value="GNAT_LYC1-like"/>
</dbReference>
<dbReference type="AlphaFoldDB" id="A0A2G8S1E1"/>
<feature type="compositionally biased region" description="Low complexity" evidence="5">
    <location>
        <begin position="641"/>
        <end position="656"/>
    </location>
</feature>
<gene>
    <name evidence="8" type="ORF">GSI_10744</name>
</gene>
<evidence type="ECO:0000313" key="8">
    <source>
        <dbReference type="EMBL" id="PIL27593.1"/>
    </source>
</evidence>